<dbReference type="Pfam" id="PF00679">
    <property type="entry name" value="EFG_C"/>
    <property type="match status" value="1"/>
</dbReference>
<dbReference type="Pfam" id="PF00009">
    <property type="entry name" value="GTP_EFTU"/>
    <property type="match status" value="1"/>
</dbReference>
<dbReference type="InterPro" id="IPR009000">
    <property type="entry name" value="Transl_B-barrel_sf"/>
</dbReference>
<dbReference type="RefSeq" id="XP_006823391.1">
    <property type="nucleotide sequence ID" value="XM_006823328.1"/>
</dbReference>
<dbReference type="InterPro" id="IPR000640">
    <property type="entry name" value="EFG_V-like"/>
</dbReference>
<dbReference type="InterPro" id="IPR035649">
    <property type="entry name" value="EFG_V"/>
</dbReference>
<dbReference type="SUPFAM" id="SSF54980">
    <property type="entry name" value="EF-G C-terminal domain-like"/>
    <property type="match status" value="2"/>
</dbReference>
<protein>
    <submittedName>
        <fullName evidence="7">Ribosome-releasing factor 2, mitochondrial-like</fullName>
    </submittedName>
</protein>
<dbReference type="InterPro" id="IPR009022">
    <property type="entry name" value="EFG_III"/>
</dbReference>
<dbReference type="InterPro" id="IPR005225">
    <property type="entry name" value="Small_GTP-bd"/>
</dbReference>
<gene>
    <name evidence="7" type="primary">LOC100374798</name>
</gene>
<dbReference type="InterPro" id="IPR005517">
    <property type="entry name" value="Transl_elong_EFG/EF2_IV"/>
</dbReference>
<dbReference type="Gene3D" id="3.40.50.300">
    <property type="entry name" value="P-loop containing nucleotide triphosphate hydrolases"/>
    <property type="match status" value="1"/>
</dbReference>
<keyword evidence="1" id="KW-0547">Nucleotide-binding</keyword>
<dbReference type="PROSITE" id="PS00301">
    <property type="entry name" value="G_TR_1"/>
    <property type="match status" value="1"/>
</dbReference>
<dbReference type="Proteomes" id="UP000694865">
    <property type="component" value="Unplaced"/>
</dbReference>
<feature type="coiled-coil region" evidence="4">
    <location>
        <begin position="257"/>
        <end position="284"/>
    </location>
</feature>
<dbReference type="Pfam" id="PF22042">
    <property type="entry name" value="EF-G_D2"/>
    <property type="match status" value="1"/>
</dbReference>
<keyword evidence="2" id="KW-0648">Protein biosynthesis</keyword>
<dbReference type="Gene3D" id="2.40.30.10">
    <property type="entry name" value="Translation factors"/>
    <property type="match status" value="1"/>
</dbReference>
<sequence length="785" mass="87722">MECRVISTRCFLKSVIVWRRNPKLWLLSKRCYSGQRQKQHGKPKVADVPIETNKTRNIGIMAHIDAGKTTTTERMLYYSGFSRHLGDVDSGDTVMDYMAQERNRGITITSAAITFHWNNNRINLVDTPGHVDFTVEVERSLRVLDGAVAVFDASKGVQAQSLTVWRQADHYRIPRIAYLNKMDKFGADFEYSVNSIEEKLKVVPLLLQIPLGQHNTFSGVVDLITMETLTWSSKDHSDDGSKFERRALDKSLDKDLYDNALNMRENLIEQLGDLDDKMAELVLNAVDEDVSNISTEEIYSAVRRATLNLKAVPLLCGSALKNKAVQPLMDAINLYLPSPNECTHEFVQYYGKELCALAFKTITDRHRGALTFLRIYSGSIKSGAKLYNANRDVMEPVTRLLMAYADDFKEVPLITSGNIAVVMGFKETITGDTIVSSKSVLEAAKRARQRQLKEEGKLDAKEVKEMRKHKHNKHKRKHKELSSDVPVLAGLEVPEPVFFCTIEAPSISQQKELDNALLCLMREDPSLQTRTDEDTGQTVLLGMGELHLDIIRDRIQNEYGIEAELGPLQVSYRETITKPSEEQITLDRTIGSKHHNVTVTLKVSPNPGSGVLEHVMVSLDHPEQSYGSEMIEAVQTGVLSACTQGPLVGFPVLDIDVELHSLDVAAGTSSAMVSACASQCLHKALQSHGTRLLEPMMYLEVTTDEERLHSVLGDLSKRRAHVQDVQNRLDSRLVIAQTPLAKMMGYTTALRTLTSGTATCSLHLSHYELMSTQEQLKVVNKLGGF</sequence>
<organism evidence="6 7">
    <name type="scientific">Saccoglossus kowalevskii</name>
    <name type="common">Acorn worm</name>
    <dbReference type="NCBI Taxonomy" id="10224"/>
    <lineage>
        <taxon>Eukaryota</taxon>
        <taxon>Metazoa</taxon>
        <taxon>Hemichordata</taxon>
        <taxon>Enteropneusta</taxon>
        <taxon>Harrimaniidae</taxon>
        <taxon>Saccoglossus</taxon>
    </lineage>
</organism>
<evidence type="ECO:0000256" key="1">
    <source>
        <dbReference type="ARBA" id="ARBA00022741"/>
    </source>
</evidence>
<dbReference type="Gene3D" id="3.30.230.10">
    <property type="match status" value="1"/>
</dbReference>
<dbReference type="Gene3D" id="3.30.70.870">
    <property type="entry name" value="Elongation Factor G (Translational Gtpase), domain 3"/>
    <property type="match status" value="1"/>
</dbReference>
<reference evidence="7" key="1">
    <citation type="submission" date="2025-08" db="UniProtKB">
        <authorList>
            <consortium name="RefSeq"/>
        </authorList>
    </citation>
    <scope>IDENTIFICATION</scope>
    <source>
        <tissue evidence="7">Testes</tissue>
    </source>
</reference>
<dbReference type="CDD" id="cd16262">
    <property type="entry name" value="EFG_III"/>
    <property type="match status" value="1"/>
</dbReference>
<dbReference type="InterPro" id="IPR031157">
    <property type="entry name" value="G_TR_CS"/>
</dbReference>
<dbReference type="Pfam" id="PF03764">
    <property type="entry name" value="EFG_IV"/>
    <property type="match status" value="1"/>
</dbReference>
<dbReference type="InterPro" id="IPR000795">
    <property type="entry name" value="T_Tr_GTP-bd_dom"/>
</dbReference>
<keyword evidence="6" id="KW-1185">Reference proteome</keyword>
<evidence type="ECO:0000256" key="2">
    <source>
        <dbReference type="ARBA" id="ARBA00022917"/>
    </source>
</evidence>
<evidence type="ECO:0000256" key="3">
    <source>
        <dbReference type="ARBA" id="ARBA00023134"/>
    </source>
</evidence>
<dbReference type="PANTHER" id="PTHR43261:SF1">
    <property type="entry name" value="RIBOSOME-RELEASING FACTOR 2, MITOCHONDRIAL"/>
    <property type="match status" value="1"/>
</dbReference>
<keyword evidence="4" id="KW-0175">Coiled coil</keyword>
<dbReference type="SUPFAM" id="SSF50447">
    <property type="entry name" value="Translation proteins"/>
    <property type="match status" value="1"/>
</dbReference>
<dbReference type="NCBIfam" id="TIGR00231">
    <property type="entry name" value="small_GTP"/>
    <property type="match status" value="1"/>
</dbReference>
<dbReference type="CDD" id="cd03713">
    <property type="entry name" value="EFG_mtEFG_C"/>
    <property type="match status" value="1"/>
</dbReference>
<dbReference type="PRINTS" id="PR00315">
    <property type="entry name" value="ELONGATNFCT"/>
</dbReference>
<dbReference type="InterPro" id="IPR041095">
    <property type="entry name" value="EFG_II"/>
</dbReference>
<dbReference type="SUPFAM" id="SSF54211">
    <property type="entry name" value="Ribosomal protein S5 domain 2-like"/>
    <property type="match status" value="1"/>
</dbReference>
<dbReference type="InterPro" id="IPR027417">
    <property type="entry name" value="P-loop_NTPase"/>
</dbReference>
<dbReference type="InterPro" id="IPR014721">
    <property type="entry name" value="Ribsml_uS5_D2-typ_fold_subgr"/>
</dbReference>
<feature type="domain" description="Tr-type G" evidence="5">
    <location>
        <begin position="53"/>
        <end position="340"/>
    </location>
</feature>
<dbReference type="InterPro" id="IPR053905">
    <property type="entry name" value="EF-G-like_DII"/>
</dbReference>
<dbReference type="PANTHER" id="PTHR43261">
    <property type="entry name" value="TRANSLATION ELONGATION FACTOR G-RELATED"/>
    <property type="match status" value="1"/>
</dbReference>
<evidence type="ECO:0000313" key="7">
    <source>
        <dbReference type="RefSeq" id="XP_006823391.1"/>
    </source>
</evidence>
<evidence type="ECO:0000259" key="5">
    <source>
        <dbReference type="PROSITE" id="PS51722"/>
    </source>
</evidence>
<evidence type="ECO:0000256" key="4">
    <source>
        <dbReference type="SAM" id="Coils"/>
    </source>
</evidence>
<dbReference type="Gene3D" id="3.30.70.240">
    <property type="match status" value="1"/>
</dbReference>
<dbReference type="SUPFAM" id="SSF52540">
    <property type="entry name" value="P-loop containing nucleoside triphosphate hydrolases"/>
    <property type="match status" value="1"/>
</dbReference>
<dbReference type="InterPro" id="IPR035647">
    <property type="entry name" value="EFG_III/V"/>
</dbReference>
<dbReference type="SMART" id="SM00889">
    <property type="entry name" value="EFG_IV"/>
    <property type="match status" value="1"/>
</dbReference>
<dbReference type="InterPro" id="IPR020568">
    <property type="entry name" value="Ribosomal_Su5_D2-typ_SF"/>
</dbReference>
<proteinExistence type="predicted"/>
<keyword evidence="3" id="KW-0342">GTP-binding</keyword>
<dbReference type="CDD" id="cd01886">
    <property type="entry name" value="EF-G"/>
    <property type="match status" value="1"/>
</dbReference>
<dbReference type="GeneID" id="100374798"/>
<name>A0ABM0MTQ0_SACKO</name>
<dbReference type="PROSITE" id="PS51722">
    <property type="entry name" value="G_TR_2"/>
    <property type="match status" value="1"/>
</dbReference>
<evidence type="ECO:0000313" key="6">
    <source>
        <dbReference type="Proteomes" id="UP000694865"/>
    </source>
</evidence>
<dbReference type="Pfam" id="PF14492">
    <property type="entry name" value="EFG_III"/>
    <property type="match status" value="1"/>
</dbReference>
<accession>A0ABM0MTQ0</accession>
<dbReference type="SMART" id="SM00838">
    <property type="entry name" value="EFG_C"/>
    <property type="match status" value="1"/>
</dbReference>